<dbReference type="AlphaFoldDB" id="A0A1J6I2H6"/>
<dbReference type="Pfam" id="PF00759">
    <property type="entry name" value="Glyco_hydro_9"/>
    <property type="match status" value="1"/>
</dbReference>
<protein>
    <recommendedName>
        <fullName evidence="3">cellulase</fullName>
        <ecNumber evidence="3">3.2.1.4</ecNumber>
    </recommendedName>
</protein>
<feature type="transmembrane region" description="Helical" evidence="7">
    <location>
        <begin position="817"/>
        <end position="834"/>
    </location>
</feature>
<dbReference type="Gene3D" id="1.50.10.10">
    <property type="match status" value="1"/>
</dbReference>
<keyword evidence="10" id="KW-1185">Reference proteome</keyword>
<feature type="transmembrane region" description="Helical" evidence="7">
    <location>
        <begin position="869"/>
        <end position="889"/>
    </location>
</feature>
<name>A0A1J6I2H6_NICAT</name>
<dbReference type="PANTHER" id="PTHR44372">
    <property type="entry name" value="ELONGATION FACTOR 1-GAMMA 1-RELATED"/>
    <property type="match status" value="1"/>
</dbReference>
<keyword evidence="7" id="KW-1133">Transmembrane helix</keyword>
<comment type="catalytic activity">
    <reaction evidence="1">
        <text>Endohydrolysis of (1-&gt;4)-beta-D-glucosidic linkages in cellulose, lichenin and cereal beta-D-glucans.</text>
        <dbReference type="EC" id="3.2.1.4"/>
    </reaction>
</comment>
<dbReference type="Proteomes" id="UP000187609">
    <property type="component" value="Unassembled WGS sequence"/>
</dbReference>
<dbReference type="GO" id="GO:0008810">
    <property type="term" value="F:cellulase activity"/>
    <property type="evidence" value="ECO:0007669"/>
    <property type="project" value="UniProtKB-EC"/>
</dbReference>
<accession>A0A1J6I2H6</accession>
<keyword evidence="4" id="KW-0136">Cellulose degradation</keyword>
<dbReference type="GO" id="GO:0004364">
    <property type="term" value="F:glutathione transferase activity"/>
    <property type="evidence" value="ECO:0007669"/>
    <property type="project" value="InterPro"/>
</dbReference>
<dbReference type="InterPro" id="IPR008928">
    <property type="entry name" value="6-hairpin_glycosidase_sf"/>
</dbReference>
<dbReference type="GO" id="GO:0030245">
    <property type="term" value="P:cellulose catabolic process"/>
    <property type="evidence" value="ECO:0007669"/>
    <property type="project" value="UniProtKB-KW"/>
</dbReference>
<feature type="transmembrane region" description="Helical" evidence="7">
    <location>
        <begin position="466"/>
        <end position="486"/>
    </location>
</feature>
<organism evidence="9 10">
    <name type="scientific">Nicotiana attenuata</name>
    <name type="common">Coyote tobacco</name>
    <dbReference type="NCBI Taxonomy" id="49451"/>
    <lineage>
        <taxon>Eukaryota</taxon>
        <taxon>Viridiplantae</taxon>
        <taxon>Streptophyta</taxon>
        <taxon>Embryophyta</taxon>
        <taxon>Tracheophyta</taxon>
        <taxon>Spermatophyta</taxon>
        <taxon>Magnoliopsida</taxon>
        <taxon>eudicotyledons</taxon>
        <taxon>Gunneridae</taxon>
        <taxon>Pentapetalae</taxon>
        <taxon>asterids</taxon>
        <taxon>lamiids</taxon>
        <taxon>Solanales</taxon>
        <taxon>Solanaceae</taxon>
        <taxon>Nicotianoideae</taxon>
        <taxon>Nicotianeae</taxon>
        <taxon>Nicotiana</taxon>
    </lineage>
</organism>
<sequence>MKQAQPNVTKVAIGLRRAFGPRTTSWLFRAELYFTYLGFSKKDWLPLPSFYLDGDALAWFDFLFRTKQFNDWNHFKEKFLLHFQQLSFADLPRNSNFYEIESTSGPANKTEQAIAVMSTGVFPNTRAARSSVTASNSQIYPSSSLGLFTSLPIPDIHDPNSCLTGEDKCAPAEDKVFDEFPQSDDSNLPCHCANDEALFPILVRHDHLVPVGIHPFTLFVGLFVESETLSDATTLTSRIQSELESKRVREDQVFAKNPQRNTDEPIQYAPLIMDPFASLVPGDKFSFGQTLVVPVSVTLNDEHMLDTYYCFQTRDCTSLFYVSESTIWTMPFCSCIDDWFNTGQYFKTDSCVFFSVESDDLNQNEEFSKTNIITTNKDKLGVRQSEGSFLPLGFNFEPTLKEVFKNILWFHRESNVHLYYWCDTRQESNLPGFLMSKFKVRARERKIQQVLRVFAESYFKRSPHIWVAKVVGLLFALFGIILKVGLFEVQGLLAKDNNGILVLFYTLFHLEPAGKLEFGLPMMQLKELFNLYNFLVNRENPHIASLLQIQEFNRAYGGTFISDCVDDFFIDNKIFGGECSTYTVLVSNLENKINKSKKQQKVLEFEHTIQSICVILSMDFFSTVTAVRSSLNESTSVQSQSLFTNTSSLGFTFILTTSFPKEVPHEEVYLWTMVVQLNLCTLVDDMEQLEADFKSVHFKVNWEHLHYIFFSTLIYFVDSSARIVQLDKWVASWRRLKGSVEMPKHTHVPWEVKSDWQDGKYDDSAKFKYFKGGYYDAEAALQFNFSQSFVLPMLSWSVVEYGTNFEVAMKLNHVNDIIIVVSILLFIPVLLWPMDLSEETQEFYHHSHVRCEVNFINTLISLNLTEFMLLWRFATRIVALVLSFSLLLIDSKRWQARAYEYVWQVKLTSPLLSTKSHNDQSFGWIITGALAHIFWSSHKACLGFEIRDWELASIIILDSNLEEKVLIEDGSIVMNQAQSNVTKVAIGLRRAFGPRTSNRVRLI</sequence>
<evidence type="ECO:0000256" key="6">
    <source>
        <dbReference type="ARBA" id="ARBA00023326"/>
    </source>
</evidence>
<dbReference type="PANTHER" id="PTHR44372:SF1">
    <property type="entry name" value="ELONGATION FACTOR 1-GAMMA 3"/>
    <property type="match status" value="1"/>
</dbReference>
<evidence type="ECO:0000256" key="5">
    <source>
        <dbReference type="ARBA" id="ARBA00023277"/>
    </source>
</evidence>
<dbReference type="EC" id="3.2.1.4" evidence="3"/>
<evidence type="ECO:0000259" key="8">
    <source>
        <dbReference type="Pfam" id="PF00759"/>
    </source>
</evidence>
<keyword evidence="7" id="KW-0472">Membrane</keyword>
<comment type="similarity">
    <text evidence="2">Belongs to the glycosyl hydrolase 9 (cellulase E) family.</text>
</comment>
<keyword evidence="5" id="KW-0119">Carbohydrate metabolism</keyword>
<dbReference type="InterPro" id="IPR044628">
    <property type="entry name" value="EF-1-gamma_plant"/>
</dbReference>
<comment type="caution">
    <text evidence="9">The sequence shown here is derived from an EMBL/GenBank/DDBJ whole genome shotgun (WGS) entry which is preliminary data.</text>
</comment>
<keyword evidence="7" id="KW-0812">Transmembrane</keyword>
<evidence type="ECO:0000256" key="7">
    <source>
        <dbReference type="SAM" id="Phobius"/>
    </source>
</evidence>
<dbReference type="Gramene" id="OIS98723">
    <property type="protein sequence ID" value="OIS98723"/>
    <property type="gene ID" value="A4A49_09652"/>
</dbReference>
<dbReference type="SUPFAM" id="SSF48208">
    <property type="entry name" value="Six-hairpin glycosidases"/>
    <property type="match status" value="1"/>
</dbReference>
<reference evidence="9" key="1">
    <citation type="submission" date="2016-11" db="EMBL/GenBank/DDBJ databases">
        <title>The genome of Nicotiana attenuata.</title>
        <authorList>
            <person name="Xu S."/>
            <person name="Brockmoeller T."/>
            <person name="Gaquerel E."/>
            <person name="Navarro A."/>
            <person name="Kuhl H."/>
            <person name="Gase K."/>
            <person name="Ling Z."/>
            <person name="Zhou W."/>
            <person name="Kreitzer C."/>
            <person name="Stanke M."/>
            <person name="Tang H."/>
            <person name="Lyons E."/>
            <person name="Pandey P."/>
            <person name="Pandey S.P."/>
            <person name="Timmermann B."/>
            <person name="Baldwin I.T."/>
        </authorList>
    </citation>
    <scope>NUCLEOTIDE SEQUENCE [LARGE SCALE GENOMIC DNA]</scope>
    <source>
        <strain evidence="9">UT</strain>
    </source>
</reference>
<proteinExistence type="inferred from homology"/>
<dbReference type="EMBL" id="MJEQ01037191">
    <property type="protein sequence ID" value="OIS98723.1"/>
    <property type="molecule type" value="Genomic_DNA"/>
</dbReference>
<feature type="domain" description="Glycoside hydrolase family 9" evidence="8">
    <location>
        <begin position="742"/>
        <end position="818"/>
    </location>
</feature>
<dbReference type="InterPro" id="IPR012341">
    <property type="entry name" value="6hp_glycosidase-like_sf"/>
</dbReference>
<keyword evidence="6" id="KW-0624">Polysaccharide degradation</keyword>
<evidence type="ECO:0000256" key="4">
    <source>
        <dbReference type="ARBA" id="ARBA00023001"/>
    </source>
</evidence>
<evidence type="ECO:0000256" key="3">
    <source>
        <dbReference type="ARBA" id="ARBA00012601"/>
    </source>
</evidence>
<gene>
    <name evidence="9" type="primary">SDP1_3</name>
    <name evidence="9" type="ORF">A4A49_09652</name>
</gene>
<evidence type="ECO:0000256" key="1">
    <source>
        <dbReference type="ARBA" id="ARBA00000966"/>
    </source>
</evidence>
<dbReference type="InterPro" id="IPR001701">
    <property type="entry name" value="Glyco_hydro_9"/>
</dbReference>
<evidence type="ECO:0000256" key="2">
    <source>
        <dbReference type="ARBA" id="ARBA00007072"/>
    </source>
</evidence>
<evidence type="ECO:0000313" key="9">
    <source>
        <dbReference type="EMBL" id="OIS98723.1"/>
    </source>
</evidence>
<evidence type="ECO:0000313" key="10">
    <source>
        <dbReference type="Proteomes" id="UP000187609"/>
    </source>
</evidence>